<dbReference type="InterPro" id="IPR052718">
    <property type="entry name" value="NmrA-type_oxidoreductase"/>
</dbReference>
<dbReference type="Proteomes" id="UP000051015">
    <property type="component" value="Unassembled WGS sequence"/>
</dbReference>
<evidence type="ECO:0000313" key="3">
    <source>
        <dbReference type="Proteomes" id="UP000051015"/>
    </source>
</evidence>
<dbReference type="AlphaFoldDB" id="A0A0R2D0N2"/>
<dbReference type="InterPro" id="IPR036291">
    <property type="entry name" value="NAD(P)-bd_dom_sf"/>
</dbReference>
<name>A0A0R2D0N2_9LACO</name>
<dbReference type="SUPFAM" id="SSF51735">
    <property type="entry name" value="NAD(P)-binding Rossmann-fold domains"/>
    <property type="match status" value="1"/>
</dbReference>
<dbReference type="InterPro" id="IPR016040">
    <property type="entry name" value="NAD(P)-bd_dom"/>
</dbReference>
<accession>A0A0R2D0N2</accession>
<proteinExistence type="predicted"/>
<dbReference type="Pfam" id="PF13460">
    <property type="entry name" value="NAD_binding_10"/>
    <property type="match status" value="1"/>
</dbReference>
<gene>
    <name evidence="2" type="ORF">FC19_GL001596</name>
</gene>
<organism evidence="2 3">
    <name type="scientific">Liquorilactobacillus aquaticus DSM 21051</name>
    <dbReference type="NCBI Taxonomy" id="1423725"/>
    <lineage>
        <taxon>Bacteria</taxon>
        <taxon>Bacillati</taxon>
        <taxon>Bacillota</taxon>
        <taxon>Bacilli</taxon>
        <taxon>Lactobacillales</taxon>
        <taxon>Lactobacillaceae</taxon>
        <taxon>Liquorilactobacillus</taxon>
    </lineage>
</organism>
<comment type="caution">
    <text evidence="2">The sequence shown here is derived from an EMBL/GenBank/DDBJ whole genome shotgun (WGS) entry which is preliminary data.</text>
</comment>
<dbReference type="PANTHER" id="PTHR47129:SF1">
    <property type="entry name" value="NMRA-LIKE DOMAIN-CONTAINING PROTEIN"/>
    <property type="match status" value="1"/>
</dbReference>
<dbReference type="Gene3D" id="3.40.50.720">
    <property type="entry name" value="NAD(P)-binding Rossmann-like Domain"/>
    <property type="match status" value="1"/>
</dbReference>
<dbReference type="EMBL" id="AYZD01000001">
    <property type="protein sequence ID" value="KRM97553.1"/>
    <property type="molecule type" value="Genomic_DNA"/>
</dbReference>
<dbReference type="STRING" id="1423725.FC19_GL001596"/>
<keyword evidence="3" id="KW-1185">Reference proteome</keyword>
<sequence>MLAISQKGDLMQKIIVNGIDGNFGMLVAKYIQKLVAKEHLVFTVPSMEKMKKFSQSDVRIELADFNSKENLTTVFKNADKVLLISMPFVGEERRAAHRNVVEACVAANVKQIIYTSVLSASNPLNPSIENIDHGYTEALIQNSPLDYIILRNSLFAEAFITDYLRIVAAGEHLAVKNMGNGRVAFISRRDAALAAAAALNNDLLHREILNINGRDALTFAAFLNIGNNITGNKIEYRTQTDEELYEYFDNLGVPRTTDGDFSKSPIKATSEGMVSFGTTVREGYLDVPVSDFSKLTGHLPLSVEYMFSHINDFQLGERHPTEK</sequence>
<evidence type="ECO:0000259" key="1">
    <source>
        <dbReference type="Pfam" id="PF13460"/>
    </source>
</evidence>
<dbReference type="PATRIC" id="fig|1423725.3.peg.1639"/>
<protein>
    <submittedName>
        <fullName evidence="2">NmrA-like protein</fullName>
    </submittedName>
</protein>
<reference evidence="2 3" key="1">
    <citation type="journal article" date="2015" name="Genome Announc.">
        <title>Expanding the biotechnology potential of lactobacilli through comparative genomics of 213 strains and associated genera.</title>
        <authorList>
            <person name="Sun Z."/>
            <person name="Harris H.M."/>
            <person name="McCann A."/>
            <person name="Guo C."/>
            <person name="Argimon S."/>
            <person name="Zhang W."/>
            <person name="Yang X."/>
            <person name="Jeffery I.B."/>
            <person name="Cooney J.C."/>
            <person name="Kagawa T.F."/>
            <person name="Liu W."/>
            <person name="Song Y."/>
            <person name="Salvetti E."/>
            <person name="Wrobel A."/>
            <person name="Rasinkangas P."/>
            <person name="Parkhill J."/>
            <person name="Rea M.C."/>
            <person name="O'Sullivan O."/>
            <person name="Ritari J."/>
            <person name="Douillard F.P."/>
            <person name="Paul Ross R."/>
            <person name="Yang R."/>
            <person name="Briner A.E."/>
            <person name="Felis G.E."/>
            <person name="de Vos W.M."/>
            <person name="Barrangou R."/>
            <person name="Klaenhammer T.R."/>
            <person name="Caufield P.W."/>
            <person name="Cui Y."/>
            <person name="Zhang H."/>
            <person name="O'Toole P.W."/>
        </authorList>
    </citation>
    <scope>NUCLEOTIDE SEQUENCE [LARGE SCALE GENOMIC DNA]</scope>
    <source>
        <strain evidence="2 3">DSM 21051</strain>
    </source>
</reference>
<dbReference type="PANTHER" id="PTHR47129">
    <property type="entry name" value="QUINONE OXIDOREDUCTASE 2"/>
    <property type="match status" value="1"/>
</dbReference>
<evidence type="ECO:0000313" key="2">
    <source>
        <dbReference type="EMBL" id="KRM97553.1"/>
    </source>
</evidence>
<feature type="domain" description="NAD(P)-binding" evidence="1">
    <location>
        <begin position="30"/>
        <end position="201"/>
    </location>
</feature>
<dbReference type="Gene3D" id="3.90.25.10">
    <property type="entry name" value="UDP-galactose 4-epimerase, domain 1"/>
    <property type="match status" value="1"/>
</dbReference>